<protein>
    <submittedName>
        <fullName evidence="1">Putative secreted protein</fullName>
    </submittedName>
</protein>
<evidence type="ECO:0000313" key="1">
    <source>
        <dbReference type="EMBL" id="MBW62489.1"/>
    </source>
</evidence>
<proteinExistence type="predicted"/>
<name>A0A2M4CB57_9DIPT</name>
<dbReference type="AlphaFoldDB" id="A0A2M4CB57"/>
<organism evidence="1">
    <name type="scientific">Anopheles marajoara</name>
    <dbReference type="NCBI Taxonomy" id="58244"/>
    <lineage>
        <taxon>Eukaryota</taxon>
        <taxon>Metazoa</taxon>
        <taxon>Ecdysozoa</taxon>
        <taxon>Arthropoda</taxon>
        <taxon>Hexapoda</taxon>
        <taxon>Insecta</taxon>
        <taxon>Pterygota</taxon>
        <taxon>Neoptera</taxon>
        <taxon>Endopterygota</taxon>
        <taxon>Diptera</taxon>
        <taxon>Nematocera</taxon>
        <taxon>Culicoidea</taxon>
        <taxon>Culicidae</taxon>
        <taxon>Anophelinae</taxon>
        <taxon>Anopheles</taxon>
    </lineage>
</organism>
<dbReference type="EMBL" id="GGFJ01013348">
    <property type="protein sequence ID" value="MBW62489.1"/>
    <property type="molecule type" value="Transcribed_RNA"/>
</dbReference>
<accession>A0A2M4CB57</accession>
<reference evidence="1" key="1">
    <citation type="submission" date="2018-01" db="EMBL/GenBank/DDBJ databases">
        <title>An insight into the sialome of Amazonian anophelines.</title>
        <authorList>
            <person name="Ribeiro J.M."/>
            <person name="Scarpassa V."/>
            <person name="Calvo E."/>
        </authorList>
    </citation>
    <scope>NUCLEOTIDE SEQUENCE</scope>
    <source>
        <tissue evidence="1">Salivary glands</tissue>
    </source>
</reference>
<sequence length="83" mass="9380">MALLFCLLSSPANARQLPLRSFVRPVRRSAKAGPNPSPCVFVSFSFYCFNVNFCVQGQQWHRNPAAASNLYRWIFMLPVPMAS</sequence>